<comment type="caution">
    <text evidence="7">Lacks conserved residue(s) required for the propagation of feature annotation.</text>
</comment>
<dbReference type="CDD" id="cd00464">
    <property type="entry name" value="SK"/>
    <property type="match status" value="1"/>
</dbReference>
<reference evidence="8 9" key="1">
    <citation type="submission" date="2016-10" db="EMBL/GenBank/DDBJ databases">
        <authorList>
            <person name="Varghese N."/>
            <person name="Submissions S."/>
        </authorList>
    </citation>
    <scope>NUCLEOTIDE SEQUENCE [LARGE SCALE GENOMIC DNA]</scope>
    <source>
        <strain evidence="8 9">DSM 17997</strain>
    </source>
</reference>
<comment type="function">
    <text evidence="7">Catalyzes the specific phosphorylation of the 3-hydroxyl group of shikimic acid using ATP as a cosubstrate.</text>
</comment>
<evidence type="ECO:0000256" key="3">
    <source>
        <dbReference type="ARBA" id="ARBA00022741"/>
    </source>
</evidence>
<dbReference type="GO" id="GO:0016301">
    <property type="term" value="F:kinase activity"/>
    <property type="evidence" value="ECO:0007669"/>
    <property type="project" value="UniProtKB-KW"/>
</dbReference>
<name>A0A1H3SXA1_9BACT</name>
<evidence type="ECO:0000256" key="6">
    <source>
        <dbReference type="ARBA" id="ARBA00023141"/>
    </source>
</evidence>
<dbReference type="InterPro" id="IPR027417">
    <property type="entry name" value="P-loop_NTPase"/>
</dbReference>
<dbReference type="EMBL" id="FNQC01000014">
    <property type="protein sequence ID" value="SDZ42554.1"/>
    <property type="molecule type" value="Genomic_DNA"/>
</dbReference>
<feature type="binding site" evidence="7">
    <location>
        <position position="60"/>
    </location>
    <ligand>
        <name>substrate</name>
    </ligand>
</feature>
<dbReference type="Gene3D" id="3.40.50.300">
    <property type="entry name" value="P-loop containing nucleotide triphosphate hydrolases"/>
    <property type="match status" value="1"/>
</dbReference>
<keyword evidence="5 7" id="KW-0067">ATP-binding</keyword>
<dbReference type="PANTHER" id="PTHR21087">
    <property type="entry name" value="SHIKIMATE KINASE"/>
    <property type="match status" value="1"/>
</dbReference>
<dbReference type="EC" id="2.7.1.71" evidence="7"/>
<keyword evidence="4 7" id="KW-0418">Kinase</keyword>
<dbReference type="SUPFAM" id="SSF52540">
    <property type="entry name" value="P-loop containing nucleoside triphosphate hydrolases"/>
    <property type="match status" value="1"/>
</dbReference>
<evidence type="ECO:0000256" key="1">
    <source>
        <dbReference type="ARBA" id="ARBA00022605"/>
    </source>
</evidence>
<sequence length="176" mass="19747">MKDPVKIVLVGLPGSGKSTFGKKLALQLNFEFIDLDHLIEKETHQKIPHIFQSVGEGGFRELETIYLKQVLSREAGFVLSTGGGTPCFNDNMDLINKHAISVYLDVALSELHSRLKTDVTGKRPMFAGLDEAEMILKLKNLYAQRVLFYDQAKIKLSGEDISTELLISELMVFFRS</sequence>
<gene>
    <name evidence="7" type="primary">aroK</name>
    <name evidence="8" type="ORF">SAMN05444412_11422</name>
</gene>
<evidence type="ECO:0000256" key="5">
    <source>
        <dbReference type="ARBA" id="ARBA00022840"/>
    </source>
</evidence>
<dbReference type="PRINTS" id="PR01100">
    <property type="entry name" value="SHIKIMTKNASE"/>
</dbReference>
<comment type="subunit">
    <text evidence="7">Monomer.</text>
</comment>
<comment type="caution">
    <text evidence="8">The sequence shown here is derived from an EMBL/GenBank/DDBJ whole genome shotgun (WGS) entry which is preliminary data.</text>
</comment>
<keyword evidence="3 7" id="KW-0547">Nucleotide-binding</keyword>
<dbReference type="PANTHER" id="PTHR21087:SF16">
    <property type="entry name" value="SHIKIMATE KINASE 1, CHLOROPLASTIC"/>
    <property type="match status" value="1"/>
</dbReference>
<feature type="binding site" evidence="7">
    <location>
        <position position="123"/>
    </location>
    <ligand>
        <name>ATP</name>
        <dbReference type="ChEBI" id="CHEBI:30616"/>
    </ligand>
</feature>
<feature type="binding site" evidence="7">
    <location>
        <begin position="14"/>
        <end position="19"/>
    </location>
    <ligand>
        <name>ATP</name>
        <dbReference type="ChEBI" id="CHEBI:30616"/>
    </ligand>
</feature>
<dbReference type="Pfam" id="PF01202">
    <property type="entry name" value="SKI"/>
    <property type="match status" value="1"/>
</dbReference>
<keyword evidence="2 7" id="KW-0808">Transferase</keyword>
<evidence type="ECO:0000256" key="2">
    <source>
        <dbReference type="ARBA" id="ARBA00022679"/>
    </source>
</evidence>
<feature type="binding site" evidence="7">
    <location>
        <position position="36"/>
    </location>
    <ligand>
        <name>substrate</name>
    </ligand>
</feature>
<protein>
    <recommendedName>
        <fullName evidence="7">Shikimate kinase</fullName>
        <shortName evidence="7">SK</shortName>
        <ecNumber evidence="7">2.7.1.71</ecNumber>
    </recommendedName>
</protein>
<keyword evidence="7" id="KW-0479">Metal-binding</keyword>
<comment type="pathway">
    <text evidence="7">Metabolic intermediate biosynthesis; chorismate biosynthesis; chorismate from D-erythrose 4-phosphate and phosphoenolpyruvate: step 5/7.</text>
</comment>
<keyword evidence="1 7" id="KW-0028">Amino-acid biosynthesis</keyword>
<evidence type="ECO:0000256" key="7">
    <source>
        <dbReference type="HAMAP-Rule" id="MF_00109"/>
    </source>
</evidence>
<keyword evidence="7" id="KW-0963">Cytoplasm</keyword>
<comment type="subcellular location">
    <subcellularLocation>
        <location evidence="7">Cytoplasm</location>
    </subcellularLocation>
</comment>
<feature type="binding site" evidence="7">
    <location>
        <position position="18"/>
    </location>
    <ligand>
        <name>Mg(2+)</name>
        <dbReference type="ChEBI" id="CHEBI:18420"/>
    </ligand>
</feature>
<evidence type="ECO:0000313" key="8">
    <source>
        <dbReference type="EMBL" id="SDZ42554.1"/>
    </source>
</evidence>
<evidence type="ECO:0000313" key="9">
    <source>
        <dbReference type="Proteomes" id="UP000199663"/>
    </source>
</evidence>
<dbReference type="HAMAP" id="MF_00109">
    <property type="entry name" value="Shikimate_kinase"/>
    <property type="match status" value="1"/>
</dbReference>
<comment type="similarity">
    <text evidence="7">Belongs to the shikimate kinase family.</text>
</comment>
<accession>A0A1H3SXA1</accession>
<proteinExistence type="inferred from homology"/>
<keyword evidence="9" id="KW-1185">Reference proteome</keyword>
<keyword evidence="7" id="KW-0460">Magnesium</keyword>
<organism evidence="8 9">
    <name type="scientific">Rhodonellum ikkaensis</name>
    <dbReference type="NCBI Taxonomy" id="336829"/>
    <lineage>
        <taxon>Bacteria</taxon>
        <taxon>Pseudomonadati</taxon>
        <taxon>Bacteroidota</taxon>
        <taxon>Cytophagia</taxon>
        <taxon>Cytophagales</taxon>
        <taxon>Cytophagaceae</taxon>
        <taxon>Rhodonellum</taxon>
    </lineage>
</organism>
<comment type="cofactor">
    <cofactor evidence="7">
        <name>Mg(2+)</name>
        <dbReference type="ChEBI" id="CHEBI:18420"/>
    </cofactor>
    <text evidence="7">Binds 1 Mg(2+) ion per subunit.</text>
</comment>
<dbReference type="InterPro" id="IPR000623">
    <property type="entry name" value="Shikimate_kinase/TSH1"/>
</dbReference>
<feature type="binding site" evidence="7">
    <location>
        <position position="145"/>
    </location>
    <ligand>
        <name>substrate</name>
    </ligand>
</feature>
<comment type="catalytic activity">
    <reaction evidence="7">
        <text>shikimate + ATP = 3-phosphoshikimate + ADP + H(+)</text>
        <dbReference type="Rhea" id="RHEA:13121"/>
        <dbReference type="ChEBI" id="CHEBI:15378"/>
        <dbReference type="ChEBI" id="CHEBI:30616"/>
        <dbReference type="ChEBI" id="CHEBI:36208"/>
        <dbReference type="ChEBI" id="CHEBI:145989"/>
        <dbReference type="ChEBI" id="CHEBI:456216"/>
        <dbReference type="EC" id="2.7.1.71"/>
    </reaction>
</comment>
<evidence type="ECO:0000256" key="4">
    <source>
        <dbReference type="ARBA" id="ARBA00022777"/>
    </source>
</evidence>
<keyword evidence="6 7" id="KW-0057">Aromatic amino acid biosynthesis</keyword>
<dbReference type="Proteomes" id="UP000199663">
    <property type="component" value="Unassembled WGS sequence"/>
</dbReference>
<feature type="binding site" evidence="7">
    <location>
        <position position="83"/>
    </location>
    <ligand>
        <name>substrate</name>
    </ligand>
</feature>
<dbReference type="InterPro" id="IPR031322">
    <property type="entry name" value="Shikimate/glucono_kinase"/>
</dbReference>
<dbReference type="RefSeq" id="WP_019599187.1">
    <property type="nucleotide sequence ID" value="NZ_FNQC01000014.1"/>
</dbReference>